<reference evidence="2 3" key="1">
    <citation type="submission" date="2020-12" db="EMBL/GenBank/DDBJ databases">
        <title>Bacterial novel species Pedobacter sp. SD-b isolated from soil.</title>
        <authorList>
            <person name="Jung H.-Y."/>
        </authorList>
    </citation>
    <scope>NUCLEOTIDE SEQUENCE [LARGE SCALE GENOMIC DNA]</scope>
    <source>
        <strain evidence="2 3">SD-b</strain>
    </source>
</reference>
<dbReference type="RefSeq" id="WP_200584846.1">
    <property type="nucleotide sequence ID" value="NZ_JAEHFY010000004.1"/>
</dbReference>
<evidence type="ECO:0000313" key="2">
    <source>
        <dbReference type="EMBL" id="MBK0382067.1"/>
    </source>
</evidence>
<dbReference type="PANTHER" id="PTHR43179">
    <property type="entry name" value="RHAMNOSYLTRANSFERASE WBBL"/>
    <property type="match status" value="1"/>
</dbReference>
<dbReference type="PANTHER" id="PTHR43179:SF7">
    <property type="entry name" value="RHAMNOSYLTRANSFERASE WBBL"/>
    <property type="match status" value="1"/>
</dbReference>
<dbReference type="EMBL" id="JAEHFY010000004">
    <property type="protein sequence ID" value="MBK0382067.1"/>
    <property type="molecule type" value="Genomic_DNA"/>
</dbReference>
<evidence type="ECO:0000259" key="1">
    <source>
        <dbReference type="Pfam" id="PF00535"/>
    </source>
</evidence>
<accession>A0ABS1BGU3</accession>
<dbReference type="SUPFAM" id="SSF53448">
    <property type="entry name" value="Nucleotide-diphospho-sugar transferases"/>
    <property type="match status" value="1"/>
</dbReference>
<dbReference type="Proteomes" id="UP000660024">
    <property type="component" value="Unassembled WGS sequence"/>
</dbReference>
<proteinExistence type="predicted"/>
<dbReference type="Gene3D" id="3.90.550.10">
    <property type="entry name" value="Spore Coat Polysaccharide Biosynthesis Protein SpsA, Chain A"/>
    <property type="match status" value="1"/>
</dbReference>
<dbReference type="InterPro" id="IPR001173">
    <property type="entry name" value="Glyco_trans_2-like"/>
</dbReference>
<evidence type="ECO:0000313" key="3">
    <source>
        <dbReference type="Proteomes" id="UP000660024"/>
    </source>
</evidence>
<dbReference type="InterPro" id="IPR029044">
    <property type="entry name" value="Nucleotide-diphossugar_trans"/>
</dbReference>
<feature type="domain" description="Glycosyltransferase 2-like" evidence="1">
    <location>
        <begin position="5"/>
        <end position="115"/>
    </location>
</feature>
<comment type="caution">
    <text evidence="2">The sequence shown here is derived from an EMBL/GenBank/DDBJ whole genome shotgun (WGS) entry which is preliminary data.</text>
</comment>
<keyword evidence="3" id="KW-1185">Reference proteome</keyword>
<sequence length="269" mass="31826">MSNISIIIPTFNRKELLLKCLKALQLNNQEVLSIEYDVIVSDDSLNNNAKELIENNFSWVKWIEGPKKGPASNRNFAVKQSKGKWIIFLDDDCIPQKKWLQSYTKAIEENKAEIFEGYTFAEREKMRFDEEAPINLAGGNLWTCNFAINKNTFLSFKGFNESFPYAAMEDIEFHTRIKKDNKKIIFLEDAKVIHPWRRVLPFSTFKKQFFSHQYYKRHFNYNSTQFRINRIKIFLGCIPEMTKALIRFRFKGTAFYFEKIILNFALIFA</sequence>
<organism evidence="2 3">
    <name type="scientific">Pedobacter segetis</name>
    <dbReference type="NCBI Taxonomy" id="2793069"/>
    <lineage>
        <taxon>Bacteria</taxon>
        <taxon>Pseudomonadati</taxon>
        <taxon>Bacteroidota</taxon>
        <taxon>Sphingobacteriia</taxon>
        <taxon>Sphingobacteriales</taxon>
        <taxon>Sphingobacteriaceae</taxon>
        <taxon>Pedobacter</taxon>
    </lineage>
</organism>
<gene>
    <name evidence="2" type="ORF">I5M32_03765</name>
</gene>
<dbReference type="Pfam" id="PF00535">
    <property type="entry name" value="Glycos_transf_2"/>
    <property type="match status" value="1"/>
</dbReference>
<protein>
    <submittedName>
        <fullName evidence="2">Glycosyltransferase</fullName>
    </submittedName>
</protein>
<name>A0ABS1BGU3_9SPHI</name>